<accession>A0A699U705</accession>
<keyword evidence="8" id="KW-0472">Membrane</keyword>
<organism evidence="11">
    <name type="scientific">Tanacetum cinerariifolium</name>
    <name type="common">Dalmatian daisy</name>
    <name type="synonym">Chrysanthemum cinerariifolium</name>
    <dbReference type="NCBI Taxonomy" id="118510"/>
    <lineage>
        <taxon>Eukaryota</taxon>
        <taxon>Viridiplantae</taxon>
        <taxon>Streptophyta</taxon>
        <taxon>Embryophyta</taxon>
        <taxon>Tracheophyta</taxon>
        <taxon>Spermatophyta</taxon>
        <taxon>Magnoliopsida</taxon>
        <taxon>eudicotyledons</taxon>
        <taxon>Gunneridae</taxon>
        <taxon>Pentapetalae</taxon>
        <taxon>asterids</taxon>
        <taxon>campanulids</taxon>
        <taxon>Asterales</taxon>
        <taxon>Asteraceae</taxon>
        <taxon>Asteroideae</taxon>
        <taxon>Anthemideae</taxon>
        <taxon>Anthemidinae</taxon>
        <taxon>Tanacetum</taxon>
    </lineage>
</organism>
<evidence type="ECO:0000256" key="8">
    <source>
        <dbReference type="ARBA" id="ARBA00023136"/>
    </source>
</evidence>
<keyword evidence="11" id="KW-0675">Receptor</keyword>
<keyword evidence="6" id="KW-0677">Repeat</keyword>
<evidence type="ECO:0000256" key="5">
    <source>
        <dbReference type="ARBA" id="ARBA00022729"/>
    </source>
</evidence>
<feature type="non-terminal residue" evidence="11">
    <location>
        <position position="1"/>
    </location>
</feature>
<evidence type="ECO:0000256" key="4">
    <source>
        <dbReference type="ARBA" id="ARBA00022692"/>
    </source>
</evidence>
<reference evidence="11" key="1">
    <citation type="journal article" date="2019" name="Sci. Rep.">
        <title>Draft genome of Tanacetum cinerariifolium, the natural source of mosquito coil.</title>
        <authorList>
            <person name="Yamashiro T."/>
            <person name="Shiraishi A."/>
            <person name="Satake H."/>
            <person name="Nakayama K."/>
        </authorList>
    </citation>
    <scope>NUCLEOTIDE SEQUENCE</scope>
</reference>
<evidence type="ECO:0000256" key="3">
    <source>
        <dbReference type="ARBA" id="ARBA00022614"/>
    </source>
</evidence>
<keyword evidence="3" id="KW-0433">Leucine-rich repeat</keyword>
<dbReference type="EMBL" id="BKCJ011297154">
    <property type="protein sequence ID" value="GFD17008.1"/>
    <property type="molecule type" value="Genomic_DNA"/>
</dbReference>
<dbReference type="InterPro" id="IPR046956">
    <property type="entry name" value="RLP23-like"/>
</dbReference>
<feature type="region of interest" description="Disordered" evidence="10">
    <location>
        <begin position="173"/>
        <end position="192"/>
    </location>
</feature>
<keyword evidence="9" id="KW-0325">Glycoprotein</keyword>
<feature type="non-terminal residue" evidence="11">
    <location>
        <position position="202"/>
    </location>
</feature>
<dbReference type="Gene3D" id="3.80.10.10">
    <property type="entry name" value="Ribonuclease Inhibitor"/>
    <property type="match status" value="1"/>
</dbReference>
<dbReference type="SUPFAM" id="SSF52058">
    <property type="entry name" value="L domain-like"/>
    <property type="match status" value="1"/>
</dbReference>
<dbReference type="InterPro" id="IPR032675">
    <property type="entry name" value="LRR_dom_sf"/>
</dbReference>
<name>A0A699U705_TANCI</name>
<dbReference type="InterPro" id="IPR001611">
    <property type="entry name" value="Leu-rich_rpt"/>
</dbReference>
<evidence type="ECO:0000256" key="6">
    <source>
        <dbReference type="ARBA" id="ARBA00022737"/>
    </source>
</evidence>
<dbReference type="FunFam" id="3.80.10.10:FF:000111">
    <property type="entry name" value="LRR receptor-like serine/threonine-protein kinase ERECTA"/>
    <property type="match status" value="1"/>
</dbReference>
<dbReference type="Pfam" id="PF00560">
    <property type="entry name" value="LRR_1"/>
    <property type="match status" value="3"/>
</dbReference>
<evidence type="ECO:0000256" key="7">
    <source>
        <dbReference type="ARBA" id="ARBA00022989"/>
    </source>
</evidence>
<comment type="subcellular location">
    <subcellularLocation>
        <location evidence="1">Membrane</location>
        <topology evidence="1">Single-pass type I membrane protein</topology>
    </subcellularLocation>
</comment>
<comment type="caution">
    <text evidence="11">The sequence shown here is derived from an EMBL/GenBank/DDBJ whole genome shotgun (WGS) entry which is preliminary data.</text>
</comment>
<feature type="compositionally biased region" description="Basic and acidic residues" evidence="10">
    <location>
        <begin position="173"/>
        <end position="184"/>
    </location>
</feature>
<dbReference type="PRINTS" id="PR00019">
    <property type="entry name" value="LEURICHRPT"/>
</dbReference>
<evidence type="ECO:0000313" key="11">
    <source>
        <dbReference type="EMBL" id="GFD17008.1"/>
    </source>
</evidence>
<proteinExistence type="inferred from homology"/>
<evidence type="ECO:0000256" key="1">
    <source>
        <dbReference type="ARBA" id="ARBA00004479"/>
    </source>
</evidence>
<comment type="similarity">
    <text evidence="2">Belongs to the RLP family.</text>
</comment>
<protein>
    <submittedName>
        <fullName evidence="11">Receptor-like protein EIX2</fullName>
    </submittedName>
</protein>
<keyword evidence="7" id="KW-1133">Transmembrane helix</keyword>
<evidence type="ECO:0000256" key="2">
    <source>
        <dbReference type="ARBA" id="ARBA00009592"/>
    </source>
</evidence>
<evidence type="ECO:0000256" key="9">
    <source>
        <dbReference type="ARBA" id="ARBA00023180"/>
    </source>
</evidence>
<dbReference type="PANTHER" id="PTHR48063:SF101">
    <property type="entry name" value="LRR RECEPTOR-LIKE SERINE_THREONINE-PROTEIN KINASE FLS2"/>
    <property type="match status" value="1"/>
</dbReference>
<keyword evidence="5" id="KW-0732">Signal</keyword>
<dbReference type="PROSITE" id="PS51450">
    <property type="entry name" value="LRR"/>
    <property type="match status" value="1"/>
</dbReference>
<sequence length="202" mass="22138">PKCLENISGMTARSPDSTIEYNAVGLERTRQTYRARYVFKALLQWKGRQSEYQKTLGLVVSIDLSSNKLIGEIPSEITSLLALVALNLSRNSLTGPIPQDIGQLDFLDLSRNDLVNGIPTSFSQLSNLGSLDLSFNNLSGRIPTSTQLQSFDVSSYAGNSALCGAPLPNRCLGDDEPRSSKNEDVTEQESNDNLINKDFYVS</sequence>
<gene>
    <name evidence="11" type="ORF">Tci_888977</name>
</gene>
<keyword evidence="4" id="KW-0812">Transmembrane</keyword>
<dbReference type="GO" id="GO:0016020">
    <property type="term" value="C:membrane"/>
    <property type="evidence" value="ECO:0007669"/>
    <property type="project" value="UniProtKB-SubCell"/>
</dbReference>
<evidence type="ECO:0000256" key="10">
    <source>
        <dbReference type="SAM" id="MobiDB-lite"/>
    </source>
</evidence>
<dbReference type="AlphaFoldDB" id="A0A699U705"/>
<dbReference type="PANTHER" id="PTHR48063">
    <property type="entry name" value="LRR RECEPTOR-LIKE KINASE"/>
    <property type="match status" value="1"/>
</dbReference>